<protein>
    <recommendedName>
        <fullName evidence="1">GH18 domain-containing protein</fullName>
    </recommendedName>
</protein>
<dbReference type="Gene3D" id="3.20.20.80">
    <property type="entry name" value="Glycosidases"/>
    <property type="match status" value="1"/>
</dbReference>
<dbReference type="InterPro" id="IPR017853">
    <property type="entry name" value="GH"/>
</dbReference>
<dbReference type="EMBL" id="PFED01000185">
    <property type="protein sequence ID" value="PJE62533.1"/>
    <property type="molecule type" value="Genomic_DNA"/>
</dbReference>
<feature type="domain" description="GH18" evidence="1">
    <location>
        <begin position="45"/>
        <end position="385"/>
    </location>
</feature>
<organism evidence="2 3">
    <name type="scientific">Candidatus Roizmanbacteria bacterium CG10_big_fil_rev_8_21_14_0_10_39_6</name>
    <dbReference type="NCBI Taxonomy" id="1974853"/>
    <lineage>
        <taxon>Bacteria</taxon>
        <taxon>Candidatus Roizmaniibacteriota</taxon>
    </lineage>
</organism>
<dbReference type="SUPFAM" id="SSF51445">
    <property type="entry name" value="(Trans)glycosidases"/>
    <property type="match status" value="1"/>
</dbReference>
<dbReference type="PANTHER" id="PTHR46066">
    <property type="entry name" value="CHITINASE DOMAIN-CONTAINING PROTEIN 1 FAMILY MEMBER"/>
    <property type="match status" value="1"/>
</dbReference>
<accession>A0A2M8KRK3</accession>
<evidence type="ECO:0000259" key="1">
    <source>
        <dbReference type="PROSITE" id="PS51910"/>
    </source>
</evidence>
<dbReference type="InterPro" id="IPR001223">
    <property type="entry name" value="Glyco_hydro18_cat"/>
</dbReference>
<dbReference type="InterPro" id="IPR011583">
    <property type="entry name" value="Chitinase_II/V-like_cat"/>
</dbReference>
<dbReference type="PANTHER" id="PTHR46066:SF2">
    <property type="entry name" value="CHITINASE DOMAIN-CONTAINING PROTEIN 1"/>
    <property type="match status" value="1"/>
</dbReference>
<dbReference type="GO" id="GO:0008061">
    <property type="term" value="F:chitin binding"/>
    <property type="evidence" value="ECO:0007669"/>
    <property type="project" value="InterPro"/>
</dbReference>
<dbReference type="InterPro" id="IPR029070">
    <property type="entry name" value="Chitinase_insertion_sf"/>
</dbReference>
<name>A0A2M8KRK3_9BACT</name>
<evidence type="ECO:0000313" key="2">
    <source>
        <dbReference type="EMBL" id="PJE62533.1"/>
    </source>
</evidence>
<dbReference type="Pfam" id="PF00704">
    <property type="entry name" value="Glyco_hydro_18"/>
    <property type="match status" value="1"/>
</dbReference>
<dbReference type="Gene3D" id="3.10.50.10">
    <property type="match status" value="1"/>
</dbReference>
<comment type="caution">
    <text evidence="2">The sequence shown here is derived from an EMBL/GenBank/DDBJ whole genome shotgun (WGS) entry which is preliminary data.</text>
</comment>
<dbReference type="PROSITE" id="PS51910">
    <property type="entry name" value="GH18_2"/>
    <property type="match status" value="1"/>
</dbReference>
<dbReference type="Proteomes" id="UP000229554">
    <property type="component" value="Unassembled WGS sequence"/>
</dbReference>
<proteinExistence type="predicted"/>
<reference evidence="3" key="1">
    <citation type="submission" date="2017-09" db="EMBL/GenBank/DDBJ databases">
        <title>Depth-based differentiation of microbial function through sediment-hosted aquifers and enrichment of novel symbionts in the deep terrestrial subsurface.</title>
        <authorList>
            <person name="Probst A.J."/>
            <person name="Ladd B."/>
            <person name="Jarett J.K."/>
            <person name="Geller-Mcgrath D.E."/>
            <person name="Sieber C.M.K."/>
            <person name="Emerson J.B."/>
            <person name="Anantharaman K."/>
            <person name="Thomas B.C."/>
            <person name="Malmstrom R."/>
            <person name="Stieglmeier M."/>
            <person name="Klingl A."/>
            <person name="Woyke T."/>
            <person name="Ryan C.M."/>
            <person name="Banfield J.F."/>
        </authorList>
    </citation>
    <scope>NUCLEOTIDE SEQUENCE [LARGE SCALE GENOMIC DNA]</scope>
</reference>
<gene>
    <name evidence="2" type="ORF">COU88_04545</name>
</gene>
<dbReference type="GO" id="GO:0005975">
    <property type="term" value="P:carbohydrate metabolic process"/>
    <property type="evidence" value="ECO:0007669"/>
    <property type="project" value="InterPro"/>
</dbReference>
<evidence type="ECO:0000313" key="3">
    <source>
        <dbReference type="Proteomes" id="UP000229554"/>
    </source>
</evidence>
<dbReference type="SMART" id="SM00636">
    <property type="entry name" value="Glyco_18"/>
    <property type="match status" value="1"/>
</dbReference>
<dbReference type="AlphaFoldDB" id="A0A2M8KRK3"/>
<sequence>MRKLLLLLIGISVGIGVSYVYFNTSLFSNVEHKVRLVVSTVPDRKQVIGFLPYWLLSKADKDYENYINTLAYFALAINPDGSIQKFTSPQESEPGYFALQSGKVTPFLKDAKRNNIQLSLVVFAGDEEHIGQLVRKPTMHAKKLVAEVVPIMKKYGFTDLNIDVESVREASESARSNFSRFVSEVQKGIKKTGSTVSIDVSPTVFIKPYLIDPKAVGAIVDYFIIMGYDFHFSGSYVTGPVAPLSGAGTISEFDIETSVSLGKQIIPKEKLILALPLYGYEWETIDTFTRAAVMPESGIAASNRRVESLLTTCDNCVVKREKEAQEPYVVYPDEERGTFHQIFYPDRQSMLSKVQFAEKNELGGIALWALGYEGDTILEPLREYR</sequence>